<dbReference type="InterPro" id="IPR044140">
    <property type="entry name" value="ProRS_anticodon_short"/>
</dbReference>
<keyword evidence="6 10" id="KW-0067">ATP-binding</keyword>
<gene>
    <name evidence="10" type="primary">proS</name>
    <name evidence="12" type="ORF">DD681_01825</name>
</gene>
<comment type="catalytic activity">
    <reaction evidence="9 10">
        <text>tRNA(Pro) + L-proline + ATP = L-prolyl-tRNA(Pro) + AMP + diphosphate</text>
        <dbReference type="Rhea" id="RHEA:14305"/>
        <dbReference type="Rhea" id="RHEA-COMP:9700"/>
        <dbReference type="Rhea" id="RHEA-COMP:9702"/>
        <dbReference type="ChEBI" id="CHEBI:30616"/>
        <dbReference type="ChEBI" id="CHEBI:33019"/>
        <dbReference type="ChEBI" id="CHEBI:60039"/>
        <dbReference type="ChEBI" id="CHEBI:78442"/>
        <dbReference type="ChEBI" id="CHEBI:78532"/>
        <dbReference type="ChEBI" id="CHEBI:456215"/>
        <dbReference type="EC" id="6.1.1.15"/>
    </reaction>
</comment>
<dbReference type="Proteomes" id="UP000244884">
    <property type="component" value="Chromosome"/>
</dbReference>
<dbReference type="Gene3D" id="3.40.50.800">
    <property type="entry name" value="Anticodon-binding domain"/>
    <property type="match status" value="1"/>
</dbReference>
<dbReference type="Gene3D" id="3.30.930.10">
    <property type="entry name" value="Bira Bifunctional Protein, Domain 2"/>
    <property type="match status" value="2"/>
</dbReference>
<dbReference type="InterPro" id="IPR045864">
    <property type="entry name" value="aa-tRNA-synth_II/BPL/LPL"/>
</dbReference>
<evidence type="ECO:0000256" key="2">
    <source>
        <dbReference type="ARBA" id="ARBA00011738"/>
    </source>
</evidence>
<dbReference type="InterPro" id="IPR004500">
    <property type="entry name" value="Pro-tRNA-synth_IIa_bac-type"/>
</dbReference>
<comment type="subcellular location">
    <subcellularLocation>
        <location evidence="1 10">Cytoplasm</location>
    </subcellularLocation>
</comment>
<dbReference type="GO" id="GO:0005829">
    <property type="term" value="C:cytosol"/>
    <property type="evidence" value="ECO:0007669"/>
    <property type="project" value="TreeGrafter"/>
</dbReference>
<organism evidence="12 13">
    <name type="scientific">Buchnera aphidicola</name>
    <name type="common">Melanaphis sacchari</name>
    <dbReference type="NCBI Taxonomy" id="2173854"/>
    <lineage>
        <taxon>Bacteria</taxon>
        <taxon>Pseudomonadati</taxon>
        <taxon>Pseudomonadota</taxon>
        <taxon>Gammaproteobacteria</taxon>
        <taxon>Enterobacterales</taxon>
        <taxon>Erwiniaceae</taxon>
        <taxon>Buchnera</taxon>
    </lineage>
</organism>
<dbReference type="Pfam" id="PF03129">
    <property type="entry name" value="HGTP_anticodon"/>
    <property type="match status" value="1"/>
</dbReference>
<evidence type="ECO:0000313" key="13">
    <source>
        <dbReference type="Proteomes" id="UP000244884"/>
    </source>
</evidence>
<dbReference type="OrthoDB" id="9809052at2"/>
<dbReference type="PANTHER" id="PTHR42753">
    <property type="entry name" value="MITOCHONDRIAL RIBOSOME PROTEIN L39/PROLYL-TRNA LIGASE FAMILY MEMBER"/>
    <property type="match status" value="1"/>
</dbReference>
<feature type="domain" description="Aminoacyl-transfer RNA synthetases class-II family profile" evidence="11">
    <location>
        <begin position="46"/>
        <end position="479"/>
    </location>
</feature>
<dbReference type="SUPFAM" id="SSF55826">
    <property type="entry name" value="YbaK/ProRS associated domain"/>
    <property type="match status" value="1"/>
</dbReference>
<evidence type="ECO:0000256" key="3">
    <source>
        <dbReference type="ARBA" id="ARBA00022490"/>
    </source>
</evidence>
<dbReference type="PROSITE" id="PS50862">
    <property type="entry name" value="AA_TRNA_LIGASE_II"/>
    <property type="match status" value="1"/>
</dbReference>
<dbReference type="Pfam" id="PF04073">
    <property type="entry name" value="tRNA_edit"/>
    <property type="match status" value="1"/>
</dbReference>
<evidence type="ECO:0000256" key="7">
    <source>
        <dbReference type="ARBA" id="ARBA00022917"/>
    </source>
</evidence>
<sequence length="575" mass="66661">MRTSQYLLSTLKEIPHDAKIISHQLMLRSGMIRKISSGLYIWLPTGIKVFNKIKKIIREEMKKIQAIEILTPIIQPEELWKKSGRLNLYGKELLKFFDRRQNKFVLGPTNEEIITYFVGKEINSYKNLPLIVYQIQTKFRDEIRPRSGIIRTREFCMKDAYSFHISQHCLQKTYENFYASYIKIFNKMNLKFCIASADSGSMGGNISHEFQALSKNGEDKIVYSKNKLYASNINTAQSKEAIEFLKKENKKIDIHKKSIKSLKNIKNLTLPINNFIKTILVKAKINYSSPFIALLISSEHDLNVFKAEKIDIIQKPLVYVSEKEIISWIGVEKKFLGPLDLKIPIFADISVYHMKNFTIGSNINHNFFINVNWNIDLPMPIFKDLRNVTKKDTSPDGSGPLKIENSIEIGHIFQLGKEYSKKMNILTQCQNNDHQKYLYMGCYGIGITRIIAAIIEQNYDDKGIIWNDSIAPFEVVILPINATKFSKIKKTAEILYNIFQNEKIDVILDDRDKIMPGIMFSEMDLIGIPHQIIVSPRHINENKVEYRARNNKKSIILNIKDVISFFKEKKKIIKS</sequence>
<evidence type="ECO:0000256" key="4">
    <source>
        <dbReference type="ARBA" id="ARBA00022598"/>
    </source>
</evidence>
<dbReference type="InterPro" id="IPR036754">
    <property type="entry name" value="YbaK/aa-tRNA-synt-asso_dom_sf"/>
</dbReference>
<dbReference type="InterPro" id="IPR023717">
    <property type="entry name" value="Pro-tRNA-Synthase_IIa_type1"/>
</dbReference>
<keyword evidence="8 10" id="KW-0030">Aminoacyl-tRNA synthetase</keyword>
<dbReference type="HAMAP" id="MF_01569">
    <property type="entry name" value="Pro_tRNA_synth_type1"/>
    <property type="match status" value="1"/>
</dbReference>
<comment type="similarity">
    <text evidence="10">Belongs to the class-II aminoacyl-tRNA synthetase family. ProS type 1 subfamily.</text>
</comment>
<dbReference type="InterPro" id="IPR050062">
    <property type="entry name" value="Pro-tRNA_synthetase"/>
</dbReference>
<dbReference type="GO" id="GO:0002161">
    <property type="term" value="F:aminoacyl-tRNA deacylase activity"/>
    <property type="evidence" value="ECO:0007669"/>
    <property type="project" value="InterPro"/>
</dbReference>
<dbReference type="SUPFAM" id="SSF55681">
    <property type="entry name" value="Class II aaRS and biotin synthetases"/>
    <property type="match status" value="1"/>
</dbReference>
<dbReference type="CDD" id="cd04334">
    <property type="entry name" value="ProRS-INS"/>
    <property type="match status" value="1"/>
</dbReference>
<dbReference type="SUPFAM" id="SSF52954">
    <property type="entry name" value="Class II aaRS ABD-related"/>
    <property type="match status" value="1"/>
</dbReference>
<protein>
    <recommendedName>
        <fullName evidence="10">Proline--tRNA ligase</fullName>
        <ecNumber evidence="10">6.1.1.15</ecNumber>
    </recommendedName>
    <alternativeName>
        <fullName evidence="10">Prolyl-tRNA synthetase</fullName>
        <shortName evidence="10">ProRS</shortName>
    </alternativeName>
</protein>
<dbReference type="EC" id="6.1.1.15" evidence="10"/>
<name>A0A2U8DFF6_9GAMM</name>
<evidence type="ECO:0000256" key="6">
    <source>
        <dbReference type="ARBA" id="ARBA00022840"/>
    </source>
</evidence>
<dbReference type="GO" id="GO:0006433">
    <property type="term" value="P:prolyl-tRNA aminoacylation"/>
    <property type="evidence" value="ECO:0007669"/>
    <property type="project" value="UniProtKB-UniRule"/>
</dbReference>
<dbReference type="EMBL" id="CP029161">
    <property type="protein sequence ID" value="AWH90539.1"/>
    <property type="molecule type" value="Genomic_DNA"/>
</dbReference>
<comment type="function">
    <text evidence="10">Catalyzes the attachment of proline to tRNA(Pro) in a two-step reaction: proline is first activated by ATP to form Pro-AMP and then transferred to the acceptor end of tRNA(Pro). As ProRS can inadvertently accommodate and process non-cognate amino acids such as alanine and cysteine, to avoid such errors it has two additional distinct editing activities against alanine. One activity is designated as 'pretransfer' editing and involves the tRNA(Pro)-independent hydrolysis of activated Ala-AMP. The other activity is designated 'posttransfer' editing and involves deacylation of mischarged Ala-tRNA(Pro). The misacylated Cys-tRNA(Pro) is not edited by ProRS.</text>
</comment>
<keyword evidence="7 10" id="KW-0648">Protein biosynthesis</keyword>
<reference evidence="12 13" key="1">
    <citation type="submission" date="2018-04" db="EMBL/GenBank/DDBJ databases">
        <title>Genome sequence of Buchnera aphidicola from Melaphis sacchari.</title>
        <authorList>
            <person name="Geib S.M."/>
            <person name="Palmer N.A."/>
            <person name="Sattler S.E."/>
            <person name="Sarath G."/>
        </authorList>
    </citation>
    <scope>NUCLEOTIDE SEQUENCE [LARGE SCALE GENOMIC DNA]</scope>
    <source>
        <strain evidence="12 13">LSU</strain>
    </source>
</reference>
<keyword evidence="4 10" id="KW-0436">Ligase</keyword>
<dbReference type="NCBIfam" id="TIGR00409">
    <property type="entry name" value="proS_fam_II"/>
    <property type="match status" value="1"/>
</dbReference>
<dbReference type="CDD" id="cd00861">
    <property type="entry name" value="ProRS_anticodon_short"/>
    <property type="match status" value="1"/>
</dbReference>
<dbReference type="InterPro" id="IPR033730">
    <property type="entry name" value="ProRS_core_prok"/>
</dbReference>
<dbReference type="PANTHER" id="PTHR42753:SF2">
    <property type="entry name" value="PROLINE--TRNA LIGASE"/>
    <property type="match status" value="1"/>
</dbReference>
<dbReference type="InterPro" id="IPR007214">
    <property type="entry name" value="YbaK/aa-tRNA-synth-assoc-dom"/>
</dbReference>
<dbReference type="InterPro" id="IPR002316">
    <property type="entry name" value="Pro-tRNA-ligase_IIa"/>
</dbReference>
<dbReference type="AlphaFoldDB" id="A0A2U8DFF6"/>
<keyword evidence="3 10" id="KW-0963">Cytoplasm</keyword>
<accession>A0A2U8DFF6</accession>
<dbReference type="NCBIfam" id="NF006625">
    <property type="entry name" value="PRK09194.1"/>
    <property type="match status" value="1"/>
</dbReference>
<evidence type="ECO:0000256" key="5">
    <source>
        <dbReference type="ARBA" id="ARBA00022741"/>
    </source>
</evidence>
<comment type="subunit">
    <text evidence="2 10">Homodimer.</text>
</comment>
<proteinExistence type="inferred from homology"/>
<dbReference type="InterPro" id="IPR002314">
    <property type="entry name" value="aa-tRNA-synt_IIb"/>
</dbReference>
<dbReference type="InterPro" id="IPR036621">
    <property type="entry name" value="Anticodon-bd_dom_sf"/>
</dbReference>
<evidence type="ECO:0000313" key="12">
    <source>
        <dbReference type="EMBL" id="AWH90539.1"/>
    </source>
</evidence>
<dbReference type="InterPro" id="IPR006195">
    <property type="entry name" value="aa-tRNA-synth_II"/>
</dbReference>
<dbReference type="Pfam" id="PF00587">
    <property type="entry name" value="tRNA-synt_2b"/>
    <property type="match status" value="1"/>
</dbReference>
<evidence type="ECO:0000256" key="8">
    <source>
        <dbReference type="ARBA" id="ARBA00023146"/>
    </source>
</evidence>
<dbReference type="PRINTS" id="PR01046">
    <property type="entry name" value="TRNASYNTHPRO"/>
</dbReference>
<evidence type="ECO:0000256" key="1">
    <source>
        <dbReference type="ARBA" id="ARBA00004496"/>
    </source>
</evidence>
<evidence type="ECO:0000256" key="9">
    <source>
        <dbReference type="ARBA" id="ARBA00047671"/>
    </source>
</evidence>
<dbReference type="CDD" id="cd00779">
    <property type="entry name" value="ProRS_core_prok"/>
    <property type="match status" value="1"/>
</dbReference>
<dbReference type="InterPro" id="IPR004154">
    <property type="entry name" value="Anticodon-bd"/>
</dbReference>
<evidence type="ECO:0000256" key="10">
    <source>
        <dbReference type="HAMAP-Rule" id="MF_01569"/>
    </source>
</evidence>
<dbReference type="GO" id="GO:0004827">
    <property type="term" value="F:proline-tRNA ligase activity"/>
    <property type="evidence" value="ECO:0007669"/>
    <property type="project" value="UniProtKB-UniRule"/>
</dbReference>
<evidence type="ECO:0000259" key="11">
    <source>
        <dbReference type="PROSITE" id="PS50862"/>
    </source>
</evidence>
<dbReference type="RefSeq" id="WP_158341312.1">
    <property type="nucleotide sequence ID" value="NZ_CP029161.1"/>
</dbReference>
<dbReference type="GO" id="GO:0005524">
    <property type="term" value="F:ATP binding"/>
    <property type="evidence" value="ECO:0007669"/>
    <property type="project" value="UniProtKB-UniRule"/>
</dbReference>
<keyword evidence="5 10" id="KW-0547">Nucleotide-binding</keyword>
<comment type="domain">
    <text evidence="10">Consists of three domains: the N-terminal catalytic domain, the editing domain and the C-terminal anticodon-binding domain.</text>
</comment>